<proteinExistence type="predicted"/>
<evidence type="ECO:0000313" key="2">
    <source>
        <dbReference type="Proteomes" id="UP000030661"/>
    </source>
</evidence>
<dbReference type="STRING" id="1499967.U27_04567"/>
<dbReference type="Proteomes" id="UP000030661">
    <property type="component" value="Unassembled WGS sequence"/>
</dbReference>
<reference evidence="1" key="1">
    <citation type="journal article" date="2015" name="PeerJ">
        <title>First genomic representation of candidate bacterial phylum KSB3 points to enhanced environmental sensing as a trigger of wastewater bulking.</title>
        <authorList>
            <person name="Sekiguchi Y."/>
            <person name="Ohashi A."/>
            <person name="Parks D.H."/>
            <person name="Yamauchi T."/>
            <person name="Tyson G.W."/>
            <person name="Hugenholtz P."/>
        </authorList>
    </citation>
    <scope>NUCLEOTIDE SEQUENCE [LARGE SCALE GENOMIC DNA]</scope>
</reference>
<sequence>MLFLIFLSGCASTHFDTMRDVQQELMRGNYQRAEDLIANKEKLQQSKNEVLYALEHGIVAHLNGKYTESNQLFEQAVTRMEALKTVSVTETATEWLVTEKIQAYQGEDFEQVIVHYYMALNYLMLGELHEALVECRRINTLLRELNDRYEHKNVYKTDAFSLYLSGILYDAMGEVNDAFIDYRNAYNAYRDDYQEFYGTPVPAQLEHDLLRTASALGFNDVLHEYQQTFGIQDWPTQQEYRQAARLVVIWENGQIPYKIEKAYRQYVELNDKEDAGCYLKFAFPEFVTRIPNFSQAAVSVGKTTQALDLVEDLAQIALKNLEDRRLRVMAKAATRNILKCAAEYEIEKKNQILGWLFGGLTELTEGADTRQWFLLPANIQVAHLLVEPGIKDVELSFSGIGGQSAYRRVFEHIRLEPGKTTFLIHRTF</sequence>
<dbReference type="EMBL" id="DF820466">
    <property type="protein sequence ID" value="GAK57600.1"/>
    <property type="molecule type" value="Genomic_DNA"/>
</dbReference>
<evidence type="ECO:0008006" key="3">
    <source>
        <dbReference type="Google" id="ProtNLM"/>
    </source>
</evidence>
<dbReference type="InterPro" id="IPR011990">
    <property type="entry name" value="TPR-like_helical_dom_sf"/>
</dbReference>
<dbReference type="HOGENOM" id="CLU_035715_3_0_0"/>
<evidence type="ECO:0000313" key="1">
    <source>
        <dbReference type="EMBL" id="GAK57600.1"/>
    </source>
</evidence>
<dbReference type="eggNOG" id="COG3014">
    <property type="taxonomic scope" value="Bacteria"/>
</dbReference>
<gene>
    <name evidence="1" type="ORF">U27_04567</name>
</gene>
<protein>
    <recommendedName>
        <fullName evidence="3">Tetratricopeptide repeat protein</fullName>
    </recommendedName>
</protein>
<dbReference type="AlphaFoldDB" id="A0A081BZ45"/>
<keyword evidence="2" id="KW-1185">Reference proteome</keyword>
<dbReference type="SUPFAM" id="SSF48452">
    <property type="entry name" value="TPR-like"/>
    <property type="match status" value="1"/>
</dbReference>
<organism evidence="1">
    <name type="scientific">Vecturithrix granuli</name>
    <dbReference type="NCBI Taxonomy" id="1499967"/>
    <lineage>
        <taxon>Bacteria</taxon>
        <taxon>Candidatus Moduliflexota</taxon>
        <taxon>Candidatus Vecturitrichia</taxon>
        <taxon>Candidatus Vecturitrichales</taxon>
        <taxon>Candidatus Vecturitrichaceae</taxon>
        <taxon>Candidatus Vecturithrix</taxon>
    </lineage>
</organism>
<accession>A0A081BZ45</accession>
<name>A0A081BZ45_VECG1</name>
<dbReference type="Gene3D" id="1.25.40.10">
    <property type="entry name" value="Tetratricopeptide repeat domain"/>
    <property type="match status" value="1"/>
</dbReference>